<feature type="chain" id="PRO_5040920418" evidence="1">
    <location>
        <begin position="23"/>
        <end position="242"/>
    </location>
</feature>
<proteinExistence type="predicted"/>
<dbReference type="GO" id="GO:0006974">
    <property type="term" value="P:DNA damage response"/>
    <property type="evidence" value="ECO:0007669"/>
    <property type="project" value="TreeGrafter"/>
</dbReference>
<dbReference type="InterPro" id="IPR052022">
    <property type="entry name" value="26kDa_periplasmic_antigen"/>
</dbReference>
<comment type="caution">
    <text evidence="2">The sequence shown here is derived from an EMBL/GenBank/DDBJ whole genome shotgun (WGS) entry which is preliminary data.</text>
</comment>
<dbReference type="AlphaFoldDB" id="A0A9X1YIG3"/>
<organism evidence="2 3">
    <name type="scientific">Scleromatobacter humisilvae</name>
    <dbReference type="NCBI Taxonomy" id="2897159"/>
    <lineage>
        <taxon>Bacteria</taxon>
        <taxon>Pseudomonadati</taxon>
        <taxon>Pseudomonadota</taxon>
        <taxon>Betaproteobacteria</taxon>
        <taxon>Burkholderiales</taxon>
        <taxon>Sphaerotilaceae</taxon>
        <taxon>Scleromatobacter</taxon>
    </lineage>
</organism>
<dbReference type="InterPro" id="IPR007497">
    <property type="entry name" value="SIMPL/DUF541"/>
</dbReference>
<sequence length="242" mass="25139">MTNSMNKKVLALVLAASLPMLAAAQAPIVQTVQKDPEGVVSLSSSATVQVPNDWITVQFSTSKEGVDANAVQAALKDALATALAQSRQVAKPDGHVEVQGGGFSLQPRFNNKGVVNGWSGTTSLTVQGRDMGTIAELAGRIQSMTVGNLDYSVSREAREKVEGDVAAQAIARFRAKAADYAKAFGFATFVVREANVGIDNGQPTPRPFRAKIAMAANVGDALPVEAGSGTVTANVNGSVQLK</sequence>
<accession>A0A9X1YIG3</accession>
<dbReference type="PANTHER" id="PTHR34387">
    <property type="entry name" value="SLR1258 PROTEIN"/>
    <property type="match status" value="1"/>
</dbReference>
<dbReference type="Proteomes" id="UP001139353">
    <property type="component" value="Unassembled WGS sequence"/>
</dbReference>
<keyword evidence="3" id="KW-1185">Reference proteome</keyword>
<dbReference type="Gene3D" id="3.30.70.2970">
    <property type="entry name" value="Protein of unknown function (DUF541), domain 2"/>
    <property type="match status" value="1"/>
</dbReference>
<name>A0A9X1YIG3_9BURK</name>
<reference evidence="2" key="1">
    <citation type="submission" date="2021-11" db="EMBL/GenBank/DDBJ databases">
        <title>BS-T2-15 a new species belonging to the Comamonadaceae family isolated from the soil of a French oak forest.</title>
        <authorList>
            <person name="Mieszkin S."/>
            <person name="Alain K."/>
        </authorList>
    </citation>
    <scope>NUCLEOTIDE SEQUENCE</scope>
    <source>
        <strain evidence="2">BS-T2-15</strain>
    </source>
</reference>
<gene>
    <name evidence="2" type="ORF">LPC04_12440</name>
</gene>
<keyword evidence="1" id="KW-0732">Signal</keyword>
<dbReference type="Gene3D" id="3.30.110.170">
    <property type="entry name" value="Protein of unknown function (DUF541), domain 1"/>
    <property type="match status" value="1"/>
</dbReference>
<dbReference type="Pfam" id="PF04402">
    <property type="entry name" value="SIMPL"/>
    <property type="match status" value="1"/>
</dbReference>
<dbReference type="PANTHER" id="PTHR34387:SF1">
    <property type="entry name" value="PERIPLASMIC IMMUNOGENIC PROTEIN"/>
    <property type="match status" value="1"/>
</dbReference>
<evidence type="ECO:0000313" key="2">
    <source>
        <dbReference type="EMBL" id="MCK9686516.1"/>
    </source>
</evidence>
<evidence type="ECO:0000256" key="1">
    <source>
        <dbReference type="SAM" id="SignalP"/>
    </source>
</evidence>
<protein>
    <submittedName>
        <fullName evidence="2">SIMPL domain-containing protein</fullName>
    </submittedName>
</protein>
<evidence type="ECO:0000313" key="3">
    <source>
        <dbReference type="Proteomes" id="UP001139353"/>
    </source>
</evidence>
<dbReference type="RefSeq" id="WP_275682539.1">
    <property type="nucleotide sequence ID" value="NZ_JAJLJH010000002.1"/>
</dbReference>
<feature type="signal peptide" evidence="1">
    <location>
        <begin position="1"/>
        <end position="22"/>
    </location>
</feature>
<dbReference type="EMBL" id="JAJLJH010000002">
    <property type="protein sequence ID" value="MCK9686516.1"/>
    <property type="molecule type" value="Genomic_DNA"/>
</dbReference>